<dbReference type="SUPFAM" id="SSF55904">
    <property type="entry name" value="Ornithine decarboxylase C-terminal domain"/>
    <property type="match status" value="1"/>
</dbReference>
<evidence type="ECO:0000256" key="1">
    <source>
        <dbReference type="ARBA" id="ARBA00010671"/>
    </source>
</evidence>
<evidence type="ECO:0000313" key="7">
    <source>
        <dbReference type="EMBL" id="MDP8086176.1"/>
    </source>
</evidence>
<keyword evidence="2" id="KW-0210">Decarboxylase</keyword>
<comment type="similarity">
    <text evidence="1">Belongs to the Orn/Lys/Arg decarboxylase class-I family.</text>
</comment>
<evidence type="ECO:0000256" key="5">
    <source>
        <dbReference type="PIRSR" id="PIRSR009393-1"/>
    </source>
</evidence>
<dbReference type="InterPro" id="IPR015421">
    <property type="entry name" value="PyrdxlP-dep_Trfase_major"/>
</dbReference>
<dbReference type="RefSeq" id="WP_090922948.1">
    <property type="nucleotide sequence ID" value="NZ_CP016180.1"/>
</dbReference>
<dbReference type="PANTHER" id="PTHR45229:SF3">
    <property type="entry name" value="BIODEGRADATIVE ARGININE DECARBOXYLASE"/>
    <property type="match status" value="1"/>
</dbReference>
<dbReference type="CDD" id="cd00615">
    <property type="entry name" value="Orn_deC_like"/>
    <property type="match status" value="1"/>
</dbReference>
<accession>A0A1H7ZFD6</accession>
<dbReference type="AlphaFoldDB" id="A0A1H7ZFD6"/>
<dbReference type="Pfam" id="PF01276">
    <property type="entry name" value="OKR_DC_1"/>
    <property type="match status" value="1"/>
</dbReference>
<dbReference type="PIRSF" id="PIRSF009393">
    <property type="entry name" value="Orn_decarb"/>
    <property type="match status" value="1"/>
</dbReference>
<feature type="modified residue" description="N6-(pyridoxal phosphate)lysine" evidence="5">
    <location>
        <position position="392"/>
    </location>
</feature>
<dbReference type="EMBL" id="JASAVS010000025">
    <property type="protein sequence ID" value="MDP8086176.1"/>
    <property type="molecule type" value="Genomic_DNA"/>
</dbReference>
<reference evidence="8" key="2">
    <citation type="submission" date="2016-10" db="EMBL/GenBank/DDBJ databases">
        <authorList>
            <person name="de Groot N.N."/>
        </authorList>
    </citation>
    <scope>NUCLEOTIDE SEQUENCE [LARGE SCALE GENOMIC DNA]</scope>
    <source>
        <strain evidence="8">DSM 24204</strain>
    </source>
</reference>
<dbReference type="InterPro" id="IPR015422">
    <property type="entry name" value="PyrdxlP-dep_Trfase_small"/>
</dbReference>
<keyword evidence="4" id="KW-0456">Lyase</keyword>
<dbReference type="InterPro" id="IPR011193">
    <property type="entry name" value="Orn/lys/arg_de-COase"/>
</dbReference>
<evidence type="ECO:0000256" key="2">
    <source>
        <dbReference type="ARBA" id="ARBA00022793"/>
    </source>
</evidence>
<evidence type="ECO:0000313" key="9">
    <source>
        <dbReference type="Proteomes" id="UP000198883"/>
    </source>
</evidence>
<dbReference type="EMBL" id="FOBN01000024">
    <property type="protein sequence ID" value="SEM56157.1"/>
    <property type="molecule type" value="Genomic_DNA"/>
</dbReference>
<reference evidence="7 10" key="3">
    <citation type="journal article" date="2023" name="Front. Microbiol.">
        <title>Phylogeography and host specificity of Pasteurellaceae pathogenic to sea-farmed fish in the north-east Atlantic.</title>
        <authorList>
            <person name="Gulla S."/>
            <person name="Colquhoun D.J."/>
            <person name="Olsen A.B."/>
            <person name="Spilsberg B."/>
            <person name="Lagesen K."/>
            <person name="Aakesson C.P."/>
            <person name="Strom S."/>
            <person name="Manji F."/>
            <person name="Birkbeck T.H."/>
            <person name="Nilsen H.K."/>
        </authorList>
    </citation>
    <scope>NUCLEOTIDE SEQUENCE [LARGE SCALE GENOMIC DNA]</scope>
    <source>
        <strain evidence="7 10">VIO11850</strain>
    </source>
</reference>
<keyword evidence="3 5" id="KW-0663">Pyridoxal phosphate</keyword>
<evidence type="ECO:0000256" key="4">
    <source>
        <dbReference type="ARBA" id="ARBA00023239"/>
    </source>
</evidence>
<dbReference type="GeneID" id="83544970"/>
<dbReference type="InterPro" id="IPR008286">
    <property type="entry name" value="Prn/Lys/Arg_de-COase_C"/>
</dbReference>
<dbReference type="Gene3D" id="3.40.50.2300">
    <property type="match status" value="1"/>
</dbReference>
<dbReference type="GO" id="GO:0030170">
    <property type="term" value="F:pyridoxal phosphate binding"/>
    <property type="evidence" value="ECO:0007669"/>
    <property type="project" value="TreeGrafter"/>
</dbReference>
<dbReference type="InterPro" id="IPR015424">
    <property type="entry name" value="PyrdxlP-dep_Trfase"/>
</dbReference>
<dbReference type="GO" id="GO:0006527">
    <property type="term" value="P:L-arginine catabolic process"/>
    <property type="evidence" value="ECO:0007669"/>
    <property type="project" value="TreeGrafter"/>
</dbReference>
<dbReference type="FunFam" id="3.40.640.10:FF:000008">
    <property type="entry name" value="Lysine decarboxylase, inducible"/>
    <property type="match status" value="1"/>
</dbReference>
<dbReference type="GO" id="GO:0005829">
    <property type="term" value="C:cytosol"/>
    <property type="evidence" value="ECO:0007669"/>
    <property type="project" value="TreeGrafter"/>
</dbReference>
<reference evidence="9" key="1">
    <citation type="submission" date="2016-10" db="EMBL/GenBank/DDBJ databases">
        <authorList>
            <person name="Varghese N."/>
            <person name="Submissions S."/>
        </authorList>
    </citation>
    <scope>NUCLEOTIDE SEQUENCE [LARGE SCALE GENOMIC DNA]</scope>
    <source>
        <strain evidence="9">DSM 24204</strain>
    </source>
</reference>
<dbReference type="GO" id="GO:0008792">
    <property type="term" value="F:arginine decarboxylase activity"/>
    <property type="evidence" value="ECO:0007669"/>
    <property type="project" value="TreeGrafter"/>
</dbReference>
<feature type="domain" description="Orn/Lys/Arg decarboxylases family 1 pyridoxal-P attachment site" evidence="6">
    <location>
        <begin position="387"/>
        <end position="401"/>
    </location>
</feature>
<dbReference type="Proteomes" id="UP000198883">
    <property type="component" value="Unassembled WGS sequence"/>
</dbReference>
<evidence type="ECO:0000313" key="10">
    <source>
        <dbReference type="Proteomes" id="UP001224812"/>
    </source>
</evidence>
<dbReference type="Gene3D" id="3.90.100.10">
    <property type="entry name" value="Orn/Lys/Arg decarboxylase, C-terminal domain"/>
    <property type="match status" value="1"/>
</dbReference>
<dbReference type="InterPro" id="IPR000310">
    <property type="entry name" value="Orn/Lys/Arg_deCO2ase_major_dom"/>
</dbReference>
<dbReference type="OrthoDB" id="9761189at2"/>
<keyword evidence="10" id="KW-1185">Reference proteome</keyword>
<dbReference type="PROSITE" id="PS00703">
    <property type="entry name" value="OKR_DC_1"/>
    <property type="match status" value="1"/>
</dbReference>
<dbReference type="SUPFAM" id="SSF53383">
    <property type="entry name" value="PLP-dependent transferases"/>
    <property type="match status" value="1"/>
</dbReference>
<dbReference type="Pfam" id="PF03709">
    <property type="entry name" value="OKR_DC_1_N"/>
    <property type="match status" value="1"/>
</dbReference>
<evidence type="ECO:0000256" key="3">
    <source>
        <dbReference type="ARBA" id="ARBA00022898"/>
    </source>
</evidence>
<evidence type="ECO:0000259" key="6">
    <source>
        <dbReference type="PROSITE" id="PS00703"/>
    </source>
</evidence>
<dbReference type="InterPro" id="IPR036633">
    <property type="entry name" value="Prn/Lys/Arg_de-COase_C_sf"/>
</dbReference>
<gene>
    <name evidence="7" type="ORF">QJT92_09630</name>
    <name evidence="8" type="ORF">SAMN05444853_12427</name>
</gene>
<dbReference type="PANTHER" id="PTHR45229">
    <property type="entry name" value="CONSTITUTIVE ORNITHINE DECARBOXYLASE"/>
    <property type="match status" value="1"/>
</dbReference>
<name>A0A1H7ZFD6_9PAST</name>
<protein>
    <submittedName>
        <fullName evidence="8">Lysine decarboxylase/arginine decarboxylase</fullName>
    </submittedName>
    <submittedName>
        <fullName evidence="7">Orn/Lys/Arg decarboxylase N-terminal domain-containing protein</fullName>
    </submittedName>
</protein>
<dbReference type="Pfam" id="PF03711">
    <property type="entry name" value="OKR_DC_1_C"/>
    <property type="match status" value="1"/>
</dbReference>
<proteinExistence type="inferred from homology"/>
<dbReference type="Proteomes" id="UP001224812">
    <property type="component" value="Unassembled WGS sequence"/>
</dbReference>
<dbReference type="InterPro" id="IPR005308">
    <property type="entry name" value="OKR_de-COase_N"/>
</dbReference>
<dbReference type="Gene3D" id="3.40.640.10">
    <property type="entry name" value="Type I PLP-dependent aspartate aminotransferase-like (Major domain)"/>
    <property type="match status" value="1"/>
</dbReference>
<dbReference type="STRING" id="97481.SAMN05444853_12427"/>
<dbReference type="Gene3D" id="3.90.1150.10">
    <property type="entry name" value="Aspartate Aminotransferase, domain 1"/>
    <property type="match status" value="1"/>
</dbReference>
<sequence length="745" mass="82828">MKSTIDSIGKKILFVHRHLEHDGAAGRLVGNIVSELERQNVEVITAITYPEAIGFALSDISINMFLIDLDTADKEGEVEELVNVIRKKNAKVPIFLCANHESASKLSAGILAKSDDFIWLMEDTPSFIAGRIIVAIDQYTSQLLPPMFKALVDFGNEHAYSWHTPGHTGGTGFLKHPTGRFFFDFFGENMFRTDLSISVGKLGSLLDHNGPIGDGEKYAATVFGSDRTYYVTNGSSTSNRIITMASVTKDEVLVCDRNCHKSIEHSLIMSHSVPSYIVPVRNGLGIIGPVLPESFSQESMEKALDNNVIVKQTGNRDIKHLVLTNSTYDGLCYDIAKIEEILGDRINTLHFDEAWYGYAKFHPMYKGRFAMHDRDPNAPKGPNVISTHSTHKLLNALSQASYIHIRDGKNPIEHDRFNESFMLHSSTSPNYAVIASCDVAAKMMEGESGKEIVQESIEEAVSFRQKLAELNEEFANKSDWFFKGWQPDAMHKIEKSELLESNKHWVLHPNQEWHGFGDVPEGWVMLDPIKVTVMTPGMDADGTMHETGIPACIVTRYLGRHGIQVEKTTDFGILFLFSMGITKGKWGTLISQLANFKRDYDNNAPLTEVLPELAEEAAYAGMGLKDLCNYMFATVKELQTTKYMSEGFSSLPKQAMTPAKAFEEMVRNNVEKCTLEQAAGRIAATGVIPYPPGIPILMPGEVADGAVLEYLKALEKFDLACPSFEHDTHGIEVEDGVCYMLCVKE</sequence>
<organism evidence="8 9">
    <name type="scientific">Phocoenobacter skyensis</name>
    <dbReference type="NCBI Taxonomy" id="97481"/>
    <lineage>
        <taxon>Bacteria</taxon>
        <taxon>Pseudomonadati</taxon>
        <taxon>Pseudomonadota</taxon>
        <taxon>Gammaproteobacteria</taxon>
        <taxon>Pasteurellales</taxon>
        <taxon>Pasteurellaceae</taxon>
        <taxon>Phocoenobacter</taxon>
    </lineage>
</organism>
<evidence type="ECO:0000313" key="8">
    <source>
        <dbReference type="EMBL" id="SEM56157.1"/>
    </source>
</evidence>